<evidence type="ECO:0000313" key="5">
    <source>
        <dbReference type="Proteomes" id="UP000034883"/>
    </source>
</evidence>
<feature type="domain" description="DUF6596" evidence="3">
    <location>
        <begin position="183"/>
        <end position="285"/>
    </location>
</feature>
<name>A0A0F6W857_9BACT</name>
<gene>
    <name evidence="4" type="ORF">DB32_006985</name>
</gene>
<dbReference type="Proteomes" id="UP000034883">
    <property type="component" value="Chromosome"/>
</dbReference>
<dbReference type="InterPro" id="IPR014284">
    <property type="entry name" value="RNA_pol_sigma-70_dom"/>
</dbReference>
<dbReference type="Gene3D" id="1.10.10.10">
    <property type="entry name" value="Winged helix-like DNA-binding domain superfamily/Winged helix DNA-binding domain"/>
    <property type="match status" value="1"/>
</dbReference>
<reference evidence="4 5" key="1">
    <citation type="submission" date="2015-03" db="EMBL/GenBank/DDBJ databases">
        <title>Genome assembly of Sandaracinus amylolyticus DSM 53668.</title>
        <authorList>
            <person name="Sharma G."/>
            <person name="Subramanian S."/>
        </authorList>
    </citation>
    <scope>NUCLEOTIDE SEQUENCE [LARGE SCALE GENOMIC DNA]</scope>
    <source>
        <strain evidence="4 5">DSM 53668</strain>
    </source>
</reference>
<feature type="domain" description="RNA polymerase sigma-70 region 2" evidence="1">
    <location>
        <begin position="14"/>
        <end position="80"/>
    </location>
</feature>
<dbReference type="OrthoDB" id="9780299at2"/>
<dbReference type="Gene3D" id="1.10.1740.10">
    <property type="match status" value="1"/>
</dbReference>
<dbReference type="SUPFAM" id="SSF88659">
    <property type="entry name" value="Sigma3 and sigma4 domains of RNA polymerase sigma factors"/>
    <property type="match status" value="1"/>
</dbReference>
<dbReference type="EMBL" id="CP011125">
    <property type="protein sequence ID" value="AKF09836.1"/>
    <property type="molecule type" value="Genomic_DNA"/>
</dbReference>
<dbReference type="NCBIfam" id="TIGR02937">
    <property type="entry name" value="sigma70-ECF"/>
    <property type="match status" value="1"/>
</dbReference>
<protein>
    <submittedName>
        <fullName evidence="4">RNA polymerase sigma-70 factor, ECF subfamily</fullName>
    </submittedName>
</protein>
<evidence type="ECO:0000313" key="4">
    <source>
        <dbReference type="EMBL" id="AKF09836.1"/>
    </source>
</evidence>
<dbReference type="InterPro" id="IPR013325">
    <property type="entry name" value="RNA_pol_sigma_r2"/>
</dbReference>
<dbReference type="AlphaFoldDB" id="A0A0F6W857"/>
<dbReference type="InterPro" id="IPR046531">
    <property type="entry name" value="DUF6596"/>
</dbReference>
<dbReference type="InterPro" id="IPR013249">
    <property type="entry name" value="RNA_pol_sigma70_r4_t2"/>
</dbReference>
<dbReference type="Pfam" id="PF04542">
    <property type="entry name" value="Sigma70_r2"/>
    <property type="match status" value="1"/>
</dbReference>
<proteinExistence type="predicted"/>
<feature type="domain" description="RNA polymerase sigma factor 70 region 4 type 2" evidence="2">
    <location>
        <begin position="128"/>
        <end position="166"/>
    </location>
</feature>
<dbReference type="Pfam" id="PF08281">
    <property type="entry name" value="Sigma70_r4_2"/>
    <property type="match status" value="1"/>
</dbReference>
<accession>A0A0F6W857</accession>
<dbReference type="SUPFAM" id="SSF88946">
    <property type="entry name" value="Sigma2 domain of RNA polymerase sigma factors"/>
    <property type="match status" value="1"/>
</dbReference>
<dbReference type="KEGG" id="samy:DB32_006985"/>
<sequence>MTEPHQTIELVLRHEYGRLVATLVREFGTHRISIVEDGLSQALLEGTIAWRARGIPPNARAWLHRAARHRILDELRRQRRLTALDDSAPEALEADDAEPPASLGDDMHDDELRALFACAEPSIPLASQIVFALRTLCGFSTREIATRLVTSEENVQKRWERARERLREVDLRLELSEAEWPARSDAVLRMIYVLFTEGYFASSGDRVLRLELCQEALRLGRLVAEHPRYSSASALALLALMHLHHARRDARTDDEGLPVPIEEQDRRRYHRADLALGLRALHAAARDGLASKYHVEAAIAAEHAFAPTFEDTRWAAIVALYDRLARMDPSPLHELHAAIALSYAESPHAALTKLDAQRPPTWLRESHLWLATYADLHRRMSRVDDAIAYYEKAIALAPPFERAILERRLHASLRARDGR</sequence>
<dbReference type="PANTHER" id="PTHR47756:SF2">
    <property type="entry name" value="BLL6612 PROTEIN"/>
    <property type="match status" value="1"/>
</dbReference>
<evidence type="ECO:0000259" key="3">
    <source>
        <dbReference type="Pfam" id="PF20239"/>
    </source>
</evidence>
<dbReference type="STRING" id="927083.DB32_006985"/>
<evidence type="ECO:0000259" key="1">
    <source>
        <dbReference type="Pfam" id="PF04542"/>
    </source>
</evidence>
<keyword evidence="5" id="KW-1185">Reference proteome</keyword>
<dbReference type="GO" id="GO:0006352">
    <property type="term" value="P:DNA-templated transcription initiation"/>
    <property type="evidence" value="ECO:0007669"/>
    <property type="project" value="InterPro"/>
</dbReference>
<dbReference type="GO" id="GO:0003677">
    <property type="term" value="F:DNA binding"/>
    <property type="evidence" value="ECO:0007669"/>
    <property type="project" value="InterPro"/>
</dbReference>
<organism evidence="4 5">
    <name type="scientific">Sandaracinus amylolyticus</name>
    <dbReference type="NCBI Taxonomy" id="927083"/>
    <lineage>
        <taxon>Bacteria</taxon>
        <taxon>Pseudomonadati</taxon>
        <taxon>Myxococcota</taxon>
        <taxon>Polyangia</taxon>
        <taxon>Polyangiales</taxon>
        <taxon>Sandaracinaceae</taxon>
        <taxon>Sandaracinus</taxon>
    </lineage>
</organism>
<dbReference type="RefSeq" id="WP_053236843.1">
    <property type="nucleotide sequence ID" value="NZ_CP011125.1"/>
</dbReference>
<evidence type="ECO:0000259" key="2">
    <source>
        <dbReference type="Pfam" id="PF08281"/>
    </source>
</evidence>
<dbReference type="InterPro" id="IPR007627">
    <property type="entry name" value="RNA_pol_sigma70_r2"/>
</dbReference>
<dbReference type="InterPro" id="IPR013324">
    <property type="entry name" value="RNA_pol_sigma_r3/r4-like"/>
</dbReference>
<dbReference type="PANTHER" id="PTHR47756">
    <property type="entry name" value="BLL6612 PROTEIN-RELATED"/>
    <property type="match status" value="1"/>
</dbReference>
<dbReference type="GO" id="GO:0016987">
    <property type="term" value="F:sigma factor activity"/>
    <property type="evidence" value="ECO:0007669"/>
    <property type="project" value="InterPro"/>
</dbReference>
<dbReference type="Pfam" id="PF20239">
    <property type="entry name" value="DUF6596"/>
    <property type="match status" value="1"/>
</dbReference>
<dbReference type="InterPro" id="IPR036388">
    <property type="entry name" value="WH-like_DNA-bd_sf"/>
</dbReference>